<dbReference type="OMA" id="YWWEASS"/>
<proteinExistence type="predicted"/>
<evidence type="ECO:0008006" key="5">
    <source>
        <dbReference type="Google" id="ProtNLM"/>
    </source>
</evidence>
<evidence type="ECO:0000259" key="1">
    <source>
        <dbReference type="Pfam" id="PF17921"/>
    </source>
</evidence>
<comment type="caution">
    <text evidence="3">The sequence shown here is derived from an EMBL/GenBank/DDBJ whole genome shotgun (WGS) entry which is preliminary data.</text>
</comment>
<feature type="domain" description="Integrase zinc-binding" evidence="1">
    <location>
        <begin position="81"/>
        <end position="128"/>
    </location>
</feature>
<feature type="domain" description="Tf2-1-like SH3-like" evidence="2">
    <location>
        <begin position="203"/>
        <end position="266"/>
    </location>
</feature>
<dbReference type="Gene3D" id="1.10.340.70">
    <property type="match status" value="1"/>
</dbReference>
<dbReference type="PANTHER" id="PTHR46148">
    <property type="entry name" value="CHROMO DOMAIN-CONTAINING PROTEIN"/>
    <property type="match status" value="1"/>
</dbReference>
<name>A0A8T2SA04_CERRI</name>
<sequence length="297" mass="34090">MSFTVLENSLLQDMKEAQLEDPQLLQIIRAISDDSIIGDEAVLVISSPSKANKSSPYCNFSKENGILRRKGKVCIPNSWDLRRIVMHDNHDVPCARHPSVGKTIQLVRRTFWWLGLARDVHIYIQQCTRSFTMTGISPFEMNYGMNPTPRSTIGMPKKFPSALEFLANLQANLEIAKAKMQQGADRAKEYADRKRSPRVFEEGDRVFLQVPGRYTSLSIGKCTKLLPRFCGPWKIVKKLDDVAYRLELPRDCEVHSMFHVSKLRKYISREDNLIEGIVSLQESDSTYHSPCRILDWR</sequence>
<dbReference type="InterPro" id="IPR041588">
    <property type="entry name" value="Integrase_H2C2"/>
</dbReference>
<keyword evidence="4" id="KW-1185">Reference proteome</keyword>
<dbReference type="Proteomes" id="UP000825935">
    <property type="component" value="Chromosome 21"/>
</dbReference>
<dbReference type="AlphaFoldDB" id="A0A8T2SA04"/>
<evidence type="ECO:0000313" key="3">
    <source>
        <dbReference type="EMBL" id="KAH7314786.1"/>
    </source>
</evidence>
<dbReference type="Pfam" id="PF24626">
    <property type="entry name" value="SH3_Tf2-1"/>
    <property type="match status" value="1"/>
</dbReference>
<organism evidence="3 4">
    <name type="scientific">Ceratopteris richardii</name>
    <name type="common">Triangle waterfern</name>
    <dbReference type="NCBI Taxonomy" id="49495"/>
    <lineage>
        <taxon>Eukaryota</taxon>
        <taxon>Viridiplantae</taxon>
        <taxon>Streptophyta</taxon>
        <taxon>Embryophyta</taxon>
        <taxon>Tracheophyta</taxon>
        <taxon>Polypodiopsida</taxon>
        <taxon>Polypodiidae</taxon>
        <taxon>Polypodiales</taxon>
        <taxon>Pteridineae</taxon>
        <taxon>Pteridaceae</taxon>
        <taxon>Parkerioideae</taxon>
        <taxon>Ceratopteris</taxon>
    </lineage>
</organism>
<evidence type="ECO:0000259" key="2">
    <source>
        <dbReference type="Pfam" id="PF24626"/>
    </source>
</evidence>
<accession>A0A8T2SA04</accession>
<evidence type="ECO:0000313" key="4">
    <source>
        <dbReference type="Proteomes" id="UP000825935"/>
    </source>
</evidence>
<dbReference type="EMBL" id="CM035426">
    <property type="protein sequence ID" value="KAH7314786.1"/>
    <property type="molecule type" value="Genomic_DNA"/>
</dbReference>
<protein>
    <recommendedName>
        <fullName evidence="5">Integrase zinc-binding domain-containing protein</fullName>
    </recommendedName>
</protein>
<dbReference type="Pfam" id="PF17921">
    <property type="entry name" value="Integrase_H2C2"/>
    <property type="match status" value="1"/>
</dbReference>
<dbReference type="OrthoDB" id="6500128at2759"/>
<dbReference type="InterPro" id="IPR056924">
    <property type="entry name" value="SH3_Tf2-1"/>
</dbReference>
<gene>
    <name evidence="3" type="ORF">KP509_21G019900</name>
</gene>
<dbReference type="PANTHER" id="PTHR46148:SF52">
    <property type="entry name" value="OS04G0603800 PROTEIN"/>
    <property type="match status" value="1"/>
</dbReference>
<reference evidence="3" key="1">
    <citation type="submission" date="2021-08" db="EMBL/GenBank/DDBJ databases">
        <title>WGS assembly of Ceratopteris richardii.</title>
        <authorList>
            <person name="Marchant D.B."/>
            <person name="Chen G."/>
            <person name="Jenkins J."/>
            <person name="Shu S."/>
            <person name="Leebens-Mack J."/>
            <person name="Grimwood J."/>
            <person name="Schmutz J."/>
            <person name="Soltis P."/>
            <person name="Soltis D."/>
            <person name="Chen Z.-H."/>
        </authorList>
    </citation>
    <scope>NUCLEOTIDE SEQUENCE</scope>
    <source>
        <strain evidence="3">Whitten #5841</strain>
        <tissue evidence="3">Leaf</tissue>
    </source>
</reference>